<dbReference type="RefSeq" id="WP_135440725.1">
    <property type="nucleotide sequence ID" value="NZ_SRLE01000001.1"/>
</dbReference>
<keyword evidence="4" id="KW-0443">Lipid metabolism</keyword>
<keyword evidence="3" id="KW-0520">NAD</keyword>
<evidence type="ECO:0000256" key="4">
    <source>
        <dbReference type="ARBA" id="ARBA00023098"/>
    </source>
</evidence>
<keyword evidence="5" id="KW-0753">Steroid metabolism</keyword>
<dbReference type="PANTHER" id="PTHR43180:SF28">
    <property type="entry name" value="NAD(P)-BINDING ROSSMANN-FOLD SUPERFAMILY PROTEIN"/>
    <property type="match status" value="1"/>
</dbReference>
<dbReference type="OrthoDB" id="9814396at2"/>
<dbReference type="NCBIfam" id="NF005559">
    <property type="entry name" value="PRK07231.1"/>
    <property type="match status" value="1"/>
</dbReference>
<dbReference type="PANTHER" id="PTHR43180">
    <property type="entry name" value="3-OXOACYL-(ACYL-CARRIER-PROTEIN) REDUCTASE (AFU_ORTHOLOGUE AFUA_6G11210)"/>
    <property type="match status" value="1"/>
</dbReference>
<dbReference type="SUPFAM" id="SSF51735">
    <property type="entry name" value="NAD(P)-binding Rossmann-fold domains"/>
    <property type="match status" value="1"/>
</dbReference>
<evidence type="ECO:0000256" key="5">
    <source>
        <dbReference type="ARBA" id="ARBA00023221"/>
    </source>
</evidence>
<dbReference type="GO" id="GO:0008202">
    <property type="term" value="P:steroid metabolic process"/>
    <property type="evidence" value="ECO:0007669"/>
    <property type="project" value="UniProtKB-KW"/>
</dbReference>
<evidence type="ECO:0000313" key="7">
    <source>
        <dbReference type="Proteomes" id="UP000298050"/>
    </source>
</evidence>
<sequence length="280" mass="29335">MSEELSGKVAIVTGGASGIGLAAVRLFATAGASKVIMADVNGATGEALAAEIGDNVVFQETDVSSETAVQALVDRAVNDFGGLHVMFNNAGISNRLFDSFLDDDLQDFRRTMDVNVLGVMLGTQRAARHMAAHGGGSIINTASIGGAHAGFGVMSYRASKAAVLHFSKCAAIDLAQHNIRVNVINPGHIRTKMASWSDTGMSEAGFNQLQSELDEINLSDQPIKRLGTPEDVAEAALYLASDRSRQVTGIVITVDGGVTAGDCVNHVKQIHDAQARAMKL</sequence>
<dbReference type="InterPro" id="IPR002347">
    <property type="entry name" value="SDR_fam"/>
</dbReference>
<keyword evidence="2" id="KW-0560">Oxidoreductase</keyword>
<dbReference type="Gene3D" id="3.40.50.720">
    <property type="entry name" value="NAD(P)-binding Rossmann-like Domain"/>
    <property type="match status" value="1"/>
</dbReference>
<comment type="caution">
    <text evidence="6">The sequence shown here is derived from an EMBL/GenBank/DDBJ whole genome shotgun (WGS) entry which is preliminary data.</text>
</comment>
<gene>
    <name evidence="6" type="ORF">E4634_00955</name>
</gene>
<evidence type="ECO:0000256" key="3">
    <source>
        <dbReference type="ARBA" id="ARBA00023027"/>
    </source>
</evidence>
<dbReference type="Pfam" id="PF13561">
    <property type="entry name" value="adh_short_C2"/>
    <property type="match status" value="1"/>
</dbReference>
<dbReference type="AlphaFoldDB" id="A0A4Z0M9T2"/>
<protein>
    <submittedName>
        <fullName evidence="6">SDR family oxidoreductase</fullName>
    </submittedName>
</protein>
<evidence type="ECO:0000256" key="2">
    <source>
        <dbReference type="ARBA" id="ARBA00023002"/>
    </source>
</evidence>
<organism evidence="6 7">
    <name type="scientific">Mangrovimicrobium sediminis</name>
    <dbReference type="NCBI Taxonomy" id="2562682"/>
    <lineage>
        <taxon>Bacteria</taxon>
        <taxon>Pseudomonadati</taxon>
        <taxon>Pseudomonadota</taxon>
        <taxon>Gammaproteobacteria</taxon>
        <taxon>Cellvibrionales</taxon>
        <taxon>Halieaceae</taxon>
        <taxon>Mangrovimicrobium</taxon>
    </lineage>
</organism>
<keyword evidence="7" id="KW-1185">Reference proteome</keyword>
<dbReference type="EMBL" id="SRLE01000001">
    <property type="protein sequence ID" value="TGD76148.1"/>
    <property type="molecule type" value="Genomic_DNA"/>
</dbReference>
<dbReference type="FunFam" id="3.40.50.720:FF:000084">
    <property type="entry name" value="Short-chain dehydrogenase reductase"/>
    <property type="match status" value="1"/>
</dbReference>
<comment type="similarity">
    <text evidence="1">Belongs to the short-chain dehydrogenases/reductases (SDR) family.</text>
</comment>
<proteinExistence type="inferred from homology"/>
<dbReference type="PRINTS" id="PR00081">
    <property type="entry name" value="GDHRDH"/>
</dbReference>
<evidence type="ECO:0000313" key="6">
    <source>
        <dbReference type="EMBL" id="TGD76148.1"/>
    </source>
</evidence>
<dbReference type="PRINTS" id="PR00080">
    <property type="entry name" value="SDRFAMILY"/>
</dbReference>
<name>A0A4Z0M9T2_9GAMM</name>
<dbReference type="InterPro" id="IPR036291">
    <property type="entry name" value="NAD(P)-bd_dom_sf"/>
</dbReference>
<evidence type="ECO:0000256" key="1">
    <source>
        <dbReference type="ARBA" id="ARBA00006484"/>
    </source>
</evidence>
<reference evidence="6 7" key="1">
    <citation type="submission" date="2019-04" db="EMBL/GenBank/DDBJ databases">
        <title>Taxonomy of novel Haliea sp. from mangrove soil of West Coast of India.</title>
        <authorList>
            <person name="Verma A."/>
            <person name="Kumar P."/>
            <person name="Krishnamurthi S."/>
        </authorList>
    </citation>
    <scope>NUCLEOTIDE SEQUENCE [LARGE SCALE GENOMIC DNA]</scope>
    <source>
        <strain evidence="6 7">SAOS-164</strain>
    </source>
</reference>
<dbReference type="Proteomes" id="UP000298050">
    <property type="component" value="Unassembled WGS sequence"/>
</dbReference>
<accession>A0A4Z0M9T2</accession>
<dbReference type="GO" id="GO:0016491">
    <property type="term" value="F:oxidoreductase activity"/>
    <property type="evidence" value="ECO:0007669"/>
    <property type="project" value="UniProtKB-KW"/>
</dbReference>